<evidence type="ECO:0000259" key="3">
    <source>
        <dbReference type="Pfam" id="PF20434"/>
    </source>
</evidence>
<dbReference type="SUPFAM" id="SSF53474">
    <property type="entry name" value="alpha/beta-Hydrolases"/>
    <property type="match status" value="1"/>
</dbReference>
<dbReference type="EMBL" id="JH594606">
    <property type="protein sequence ID" value="EHQ03124.1"/>
    <property type="molecule type" value="Genomic_DNA"/>
</dbReference>
<feature type="transmembrane region" description="Helical" evidence="2">
    <location>
        <begin position="34"/>
        <end position="50"/>
    </location>
</feature>
<dbReference type="STRING" id="865937.Gilli_2500"/>
<keyword evidence="2" id="KW-0812">Transmembrane</keyword>
<dbReference type="PANTHER" id="PTHR48081:SF33">
    <property type="entry name" value="KYNURENINE FORMAMIDASE"/>
    <property type="match status" value="1"/>
</dbReference>
<keyword evidence="1" id="KW-0378">Hydrolase</keyword>
<name>H2BXK0_GILLR</name>
<dbReference type="eggNOG" id="COG0657">
    <property type="taxonomic scope" value="Bacteria"/>
</dbReference>
<organism evidence="4 5">
    <name type="scientific">Gillisia limnaea (strain DSM 15749 / LMG 21470 / R-8282)</name>
    <dbReference type="NCBI Taxonomy" id="865937"/>
    <lineage>
        <taxon>Bacteria</taxon>
        <taxon>Pseudomonadati</taxon>
        <taxon>Bacteroidota</taxon>
        <taxon>Flavobacteriia</taxon>
        <taxon>Flavobacteriales</taxon>
        <taxon>Flavobacteriaceae</taxon>
        <taxon>Gillisia</taxon>
    </lineage>
</organism>
<dbReference type="PANTHER" id="PTHR48081">
    <property type="entry name" value="AB HYDROLASE SUPERFAMILY PROTEIN C4A8.06C"/>
    <property type="match status" value="1"/>
</dbReference>
<accession>H2BXK0</accession>
<dbReference type="Pfam" id="PF20434">
    <property type="entry name" value="BD-FAE"/>
    <property type="match status" value="1"/>
</dbReference>
<evidence type="ECO:0000313" key="5">
    <source>
        <dbReference type="Proteomes" id="UP000003844"/>
    </source>
</evidence>
<gene>
    <name evidence="4" type="ORF">Gilli_2500</name>
</gene>
<dbReference type="InterPro" id="IPR049492">
    <property type="entry name" value="BD-FAE-like_dom"/>
</dbReference>
<dbReference type="InterPro" id="IPR029058">
    <property type="entry name" value="AB_hydrolase_fold"/>
</dbReference>
<keyword evidence="2" id="KW-0472">Membrane</keyword>
<reference evidence="5" key="1">
    <citation type="journal article" date="2012" name="Stand. Genomic Sci.">
        <title>Genome sequence of the Antarctic rhodopsins-containing flavobacterium Gillisia limnaea type strain (R-8282(T)).</title>
        <authorList>
            <person name="Riedel T."/>
            <person name="Held B."/>
            <person name="Nolan M."/>
            <person name="Lucas S."/>
            <person name="Lapidus A."/>
            <person name="Tice H."/>
            <person name="Del Rio T.G."/>
            <person name="Cheng J.F."/>
            <person name="Han C."/>
            <person name="Tapia R."/>
            <person name="Goodwin L.A."/>
            <person name="Pitluck S."/>
            <person name="Liolios K."/>
            <person name="Mavromatis K."/>
            <person name="Pagani I."/>
            <person name="Ivanova N."/>
            <person name="Mikhailova N."/>
            <person name="Pati A."/>
            <person name="Chen A."/>
            <person name="Palaniappan K."/>
            <person name="Land M."/>
            <person name="Rohde M."/>
            <person name="Tindall B.J."/>
            <person name="Detter J.C."/>
            <person name="Goker M."/>
            <person name="Bristow J."/>
            <person name="Eisen J.A."/>
            <person name="Markowitz V."/>
            <person name="Hugenholtz P."/>
            <person name="Kyrpides N.C."/>
            <person name="Klenk H.P."/>
            <person name="Woyke T."/>
        </authorList>
    </citation>
    <scope>NUCLEOTIDE SEQUENCE [LARGE SCALE GENOMIC DNA]</scope>
    <source>
        <strain evidence="5">DSM 15749 / LMG 21470 / R-8282</strain>
    </source>
</reference>
<dbReference type="AlphaFoldDB" id="H2BXK0"/>
<sequence length="310" mass="35725">MKIERTNCDRVDRGTVFEIMKKKSKLRVYAYPRIKKYCSIIIVPIVLFILNSCSVKKYENISYLENSSIAVPPTLNIFSSKKEKNQNSPVLIFVHGGNWNSGKKEFYNFFGNNFARKGVTVVIVGYTLSPDANYDEMAKQTAQAIKWTKNNISQFDGDPGQLFLTGHSAGGHLVALTTLNPKYEIDPATVSGIILNDAAGLDMHHYLQNNPPTTRDNYLTTWSSDQENWKKASPIYYLDENTPPFLIYLGEKTYPSITTANRRFLQELKSFQPDAEFILLNKKHVPMMTQYLWPWNKRYREIMNFMELQD</sequence>
<dbReference type="HOGENOM" id="CLU_012494_4_1_10"/>
<protein>
    <submittedName>
        <fullName evidence="4">Carboxylesterase type B</fullName>
    </submittedName>
</protein>
<dbReference type="GO" id="GO:0016787">
    <property type="term" value="F:hydrolase activity"/>
    <property type="evidence" value="ECO:0007669"/>
    <property type="project" value="UniProtKB-KW"/>
</dbReference>
<feature type="domain" description="BD-FAE-like" evidence="3">
    <location>
        <begin position="75"/>
        <end position="252"/>
    </location>
</feature>
<keyword evidence="5" id="KW-1185">Reference proteome</keyword>
<evidence type="ECO:0000313" key="4">
    <source>
        <dbReference type="EMBL" id="EHQ03124.1"/>
    </source>
</evidence>
<dbReference type="Proteomes" id="UP000003844">
    <property type="component" value="Unassembled WGS sequence"/>
</dbReference>
<dbReference type="Gene3D" id="3.40.50.1820">
    <property type="entry name" value="alpha/beta hydrolase"/>
    <property type="match status" value="1"/>
</dbReference>
<keyword evidence="2" id="KW-1133">Transmembrane helix</keyword>
<dbReference type="InterPro" id="IPR050300">
    <property type="entry name" value="GDXG_lipolytic_enzyme"/>
</dbReference>
<evidence type="ECO:0000256" key="2">
    <source>
        <dbReference type="SAM" id="Phobius"/>
    </source>
</evidence>
<proteinExistence type="predicted"/>
<evidence type="ECO:0000256" key="1">
    <source>
        <dbReference type="ARBA" id="ARBA00022801"/>
    </source>
</evidence>